<protein>
    <submittedName>
        <fullName evidence="1">Uncharacterized protein</fullName>
    </submittedName>
</protein>
<dbReference type="RefSeq" id="WP_134827108.1">
    <property type="nucleotide sequence ID" value="NZ_SPDQ01000015.1"/>
</dbReference>
<gene>
    <name evidence="1" type="ORF">E4J90_15915</name>
</gene>
<organism evidence="1 2">
    <name type="scientific">Pseudomonas kribbensis</name>
    <dbReference type="NCBI Taxonomy" id="1628086"/>
    <lineage>
        <taxon>Bacteria</taxon>
        <taxon>Pseudomonadati</taxon>
        <taxon>Pseudomonadota</taxon>
        <taxon>Gammaproteobacteria</taxon>
        <taxon>Pseudomonadales</taxon>
        <taxon>Pseudomonadaceae</taxon>
        <taxon>Pseudomonas</taxon>
    </lineage>
</organism>
<name>A0A4Y8VI97_9PSED</name>
<reference evidence="1 2" key="1">
    <citation type="submission" date="2019-03" db="EMBL/GenBank/DDBJ databases">
        <title>Draft genome sequence of humic substances-degrading Pseudomonas kribbensis CHA-19 from forest soil.</title>
        <authorList>
            <person name="Kim D."/>
        </authorList>
    </citation>
    <scope>NUCLEOTIDE SEQUENCE [LARGE SCALE GENOMIC DNA]</scope>
    <source>
        <strain evidence="1 2">CHA-19</strain>
    </source>
</reference>
<dbReference type="OrthoDB" id="9256311at2"/>
<proteinExistence type="predicted"/>
<evidence type="ECO:0000313" key="2">
    <source>
        <dbReference type="Proteomes" id="UP000297555"/>
    </source>
</evidence>
<dbReference type="Proteomes" id="UP000297555">
    <property type="component" value="Unassembled WGS sequence"/>
</dbReference>
<dbReference type="EMBL" id="SPDQ01000015">
    <property type="protein sequence ID" value="TFH80151.1"/>
    <property type="molecule type" value="Genomic_DNA"/>
</dbReference>
<sequence>MSGSTSKNRFPWEDTLILAFRDLQWLKSIEQFLDSLPTDNSITSILQRIQSRPSLPLLAKLDGNAENATGDVLTSANQRYFLLEFKSSLTKSSTESGKFIFDLMPLVDPGNEDHEKFVTLSKKGHFLVVGKRADAQAQAKGIQTFGEGRALALSAHPYLNIFGSTVDKTGEISVEKKVLRGQVGWTFPEMLAYLQLLGQLHKETEGSGGHPMKVAIATQDGLFLPFVDLLDVLGMSRLFQQSLKLDDKELFASYIRHLKELTPFLEDVLPAMKIVRLKPEAKKDEDTLFPNF</sequence>
<dbReference type="AlphaFoldDB" id="A0A4Y8VI97"/>
<accession>A0A4Y8VI97</accession>
<comment type="caution">
    <text evidence="1">The sequence shown here is derived from an EMBL/GenBank/DDBJ whole genome shotgun (WGS) entry which is preliminary data.</text>
</comment>
<evidence type="ECO:0000313" key="1">
    <source>
        <dbReference type="EMBL" id="TFH80151.1"/>
    </source>
</evidence>